<dbReference type="STRING" id="1123272.SAMN02745824_0847"/>
<organism evidence="9 10">
    <name type="scientific">Parasphingorhabdus marina DSM 22363</name>
    <dbReference type="NCBI Taxonomy" id="1123272"/>
    <lineage>
        <taxon>Bacteria</taxon>
        <taxon>Pseudomonadati</taxon>
        <taxon>Pseudomonadota</taxon>
        <taxon>Alphaproteobacteria</taxon>
        <taxon>Sphingomonadales</taxon>
        <taxon>Sphingomonadaceae</taxon>
        <taxon>Parasphingorhabdus</taxon>
    </lineage>
</organism>
<dbReference type="PANTHER" id="PTHR11662">
    <property type="entry name" value="SOLUTE CARRIER FAMILY 17"/>
    <property type="match status" value="1"/>
</dbReference>
<dbReference type="RefSeq" id="WP_074203861.1">
    <property type="nucleotide sequence ID" value="NZ_FSQW01000001.1"/>
</dbReference>
<feature type="transmembrane region" description="Helical" evidence="7">
    <location>
        <begin position="386"/>
        <end position="407"/>
    </location>
</feature>
<dbReference type="GO" id="GO:0016020">
    <property type="term" value="C:membrane"/>
    <property type="evidence" value="ECO:0007669"/>
    <property type="project" value="UniProtKB-SubCell"/>
</dbReference>
<feature type="transmembrane region" description="Helical" evidence="7">
    <location>
        <begin position="94"/>
        <end position="121"/>
    </location>
</feature>
<dbReference type="InterPro" id="IPR044777">
    <property type="entry name" value="SLC17A9-like"/>
</dbReference>
<dbReference type="FunFam" id="1.20.1250.20:FF:000423">
    <property type="entry name" value="Putative inorganic phosphate cotransporter-like Protein"/>
    <property type="match status" value="1"/>
</dbReference>
<evidence type="ECO:0000256" key="7">
    <source>
        <dbReference type="SAM" id="Phobius"/>
    </source>
</evidence>
<evidence type="ECO:0000259" key="8">
    <source>
        <dbReference type="PROSITE" id="PS50850"/>
    </source>
</evidence>
<dbReference type="Proteomes" id="UP000185192">
    <property type="component" value="Unassembled WGS sequence"/>
</dbReference>
<dbReference type="InterPro" id="IPR050382">
    <property type="entry name" value="MFS_Na/Anion_cotransporter"/>
</dbReference>
<dbReference type="InterPro" id="IPR011701">
    <property type="entry name" value="MFS"/>
</dbReference>
<gene>
    <name evidence="9" type="ORF">SAMN02745824_0847</name>
</gene>
<evidence type="ECO:0000256" key="2">
    <source>
        <dbReference type="ARBA" id="ARBA00022448"/>
    </source>
</evidence>
<protein>
    <submittedName>
        <fullName evidence="9">MFS transporter, ACS family, solute carrier family 17 (Sodium-dependent inorganic phosphate cotransporter)</fullName>
    </submittedName>
</protein>
<dbReference type="GO" id="GO:0015293">
    <property type="term" value="F:symporter activity"/>
    <property type="evidence" value="ECO:0007669"/>
    <property type="project" value="UniProtKB-KW"/>
</dbReference>
<feature type="transmembrane region" description="Helical" evidence="7">
    <location>
        <begin position="163"/>
        <end position="183"/>
    </location>
</feature>
<evidence type="ECO:0000256" key="5">
    <source>
        <dbReference type="ARBA" id="ARBA00022989"/>
    </source>
</evidence>
<dbReference type="PROSITE" id="PS50850">
    <property type="entry name" value="MFS"/>
    <property type="match status" value="1"/>
</dbReference>
<feature type="transmembrane region" description="Helical" evidence="7">
    <location>
        <begin position="299"/>
        <end position="318"/>
    </location>
</feature>
<feature type="transmembrane region" description="Helical" evidence="7">
    <location>
        <begin position="133"/>
        <end position="157"/>
    </location>
</feature>
<sequence>MQKRHQLVLMAFLAIFICYMDRVAISVAIIPMVETYGWDLSTQGLVLSSFFIGYLLTQVVGGKLADRYGGKVVLGFGVFIWSLFTLVAPPAAALGITVLIVARILMGMGEAVTFPAIYALYARWIPVKERSRSAGFSNSGIPLGTVFALLATPIIVAQWGWEWVFYLFGGVGFIWCVIWYYAIAPTPSRQSGISQSELDRISADTIAEAPATATPWGALLGNMPVWAIIVAHFCNNWWFYVLLAWLPTFVTQGLGVDYASVGLFAMMPHIALFLCMNISGLVADRLIGRGMTITHVRKLMMIIGFGGSIIALLLVGQVESAVGAIAIMTVGSAIGGFAVSGFFVNHMDIAPEHAGTLMGITNTAGTIPGIVGVMVSGWILDSTGSWALVFQVAAAVSAFGLLFYLLFGSGERQFTPETSQPATSH</sequence>
<keyword evidence="10" id="KW-1185">Reference proteome</keyword>
<dbReference type="CDD" id="cd17380">
    <property type="entry name" value="MFS_SLC17A9_like"/>
    <property type="match status" value="1"/>
</dbReference>
<evidence type="ECO:0000313" key="10">
    <source>
        <dbReference type="Proteomes" id="UP000185192"/>
    </source>
</evidence>
<feature type="transmembrane region" description="Helical" evidence="7">
    <location>
        <begin position="225"/>
        <end position="246"/>
    </location>
</feature>
<keyword evidence="4" id="KW-0769">Symport</keyword>
<feature type="transmembrane region" description="Helical" evidence="7">
    <location>
        <begin position="356"/>
        <end position="380"/>
    </location>
</feature>
<dbReference type="AlphaFoldDB" id="A0A1N6CS02"/>
<evidence type="ECO:0000256" key="4">
    <source>
        <dbReference type="ARBA" id="ARBA00022847"/>
    </source>
</evidence>
<reference evidence="10" key="1">
    <citation type="submission" date="2016-11" db="EMBL/GenBank/DDBJ databases">
        <authorList>
            <person name="Varghese N."/>
            <person name="Submissions S."/>
        </authorList>
    </citation>
    <scope>NUCLEOTIDE SEQUENCE [LARGE SCALE GENOMIC DNA]</scope>
    <source>
        <strain evidence="10">DSM 22363</strain>
    </source>
</reference>
<evidence type="ECO:0000256" key="3">
    <source>
        <dbReference type="ARBA" id="ARBA00022692"/>
    </source>
</evidence>
<dbReference type="InterPro" id="IPR036259">
    <property type="entry name" value="MFS_trans_sf"/>
</dbReference>
<accession>A0A1N6CS02</accession>
<feature type="transmembrane region" description="Helical" evidence="7">
    <location>
        <begin position="324"/>
        <end position="344"/>
    </location>
</feature>
<dbReference type="EMBL" id="FSQW01000001">
    <property type="protein sequence ID" value="SIN61265.1"/>
    <property type="molecule type" value="Genomic_DNA"/>
</dbReference>
<dbReference type="InterPro" id="IPR020846">
    <property type="entry name" value="MFS_dom"/>
</dbReference>
<feature type="transmembrane region" description="Helical" evidence="7">
    <location>
        <begin position="36"/>
        <end position="56"/>
    </location>
</feature>
<comment type="subcellular location">
    <subcellularLocation>
        <location evidence="1">Membrane</location>
        <topology evidence="1">Multi-pass membrane protein</topology>
    </subcellularLocation>
</comment>
<dbReference type="SUPFAM" id="SSF103473">
    <property type="entry name" value="MFS general substrate transporter"/>
    <property type="match status" value="1"/>
</dbReference>
<feature type="domain" description="Major facilitator superfamily (MFS) profile" evidence="8">
    <location>
        <begin position="7"/>
        <end position="412"/>
    </location>
</feature>
<dbReference type="Pfam" id="PF07690">
    <property type="entry name" value="MFS_1"/>
    <property type="match status" value="1"/>
</dbReference>
<keyword evidence="5 7" id="KW-1133">Transmembrane helix</keyword>
<dbReference type="FunFam" id="1.20.1250.20:FF:000003">
    <property type="entry name" value="Solute carrier family 17 member 3"/>
    <property type="match status" value="1"/>
</dbReference>
<dbReference type="Gene3D" id="1.20.1250.20">
    <property type="entry name" value="MFS general substrate transporter like domains"/>
    <property type="match status" value="2"/>
</dbReference>
<dbReference type="PANTHER" id="PTHR11662:SF399">
    <property type="entry name" value="FI19708P1-RELATED"/>
    <property type="match status" value="1"/>
</dbReference>
<keyword evidence="2" id="KW-0813">Transport</keyword>
<dbReference type="OrthoDB" id="9794076at2"/>
<feature type="transmembrane region" description="Helical" evidence="7">
    <location>
        <begin position="258"/>
        <end position="278"/>
    </location>
</feature>
<name>A0A1N6CS02_9SPHN</name>
<evidence type="ECO:0000313" key="9">
    <source>
        <dbReference type="EMBL" id="SIN61265.1"/>
    </source>
</evidence>
<feature type="transmembrane region" description="Helical" evidence="7">
    <location>
        <begin position="68"/>
        <end position="88"/>
    </location>
</feature>
<evidence type="ECO:0000256" key="6">
    <source>
        <dbReference type="ARBA" id="ARBA00023136"/>
    </source>
</evidence>
<keyword evidence="6 7" id="KW-0472">Membrane</keyword>
<evidence type="ECO:0000256" key="1">
    <source>
        <dbReference type="ARBA" id="ARBA00004141"/>
    </source>
</evidence>
<proteinExistence type="predicted"/>
<keyword evidence="3 7" id="KW-0812">Transmembrane</keyword>